<dbReference type="InterPro" id="IPR049119">
    <property type="entry name" value="FlgK_D2-like"/>
</dbReference>
<feature type="domain" description="Flagellar hook-associated protein FlgK helical" evidence="8">
    <location>
        <begin position="93"/>
        <end position="319"/>
    </location>
</feature>
<dbReference type="GO" id="GO:0005198">
    <property type="term" value="F:structural molecule activity"/>
    <property type="evidence" value="ECO:0007669"/>
    <property type="project" value="InterPro"/>
</dbReference>
<keyword evidence="10" id="KW-0969">Cilium</keyword>
<organism evidence="10 12">
    <name type="scientific">Legionella moravica</name>
    <dbReference type="NCBI Taxonomy" id="39962"/>
    <lineage>
        <taxon>Bacteria</taxon>
        <taxon>Pseudomonadati</taxon>
        <taxon>Pseudomonadota</taxon>
        <taxon>Gammaproteobacteria</taxon>
        <taxon>Legionellales</taxon>
        <taxon>Legionellaceae</taxon>
        <taxon>Legionella</taxon>
    </lineage>
</organism>
<dbReference type="NCBIfam" id="TIGR02492">
    <property type="entry name" value="flgK_ends"/>
    <property type="match status" value="1"/>
</dbReference>
<dbReference type="PRINTS" id="PR01005">
    <property type="entry name" value="FLGHOOKAP1"/>
</dbReference>
<protein>
    <recommendedName>
        <fullName evidence="4">Flagellar hook-associated protein 1</fullName>
    </recommendedName>
</protein>
<dbReference type="RefSeq" id="WP_028384116.1">
    <property type="nucleotide sequence ID" value="NZ_CAAAJG010000029.1"/>
</dbReference>
<comment type="similarity">
    <text evidence="3">Belongs to the flagella basal body rod proteins family.</text>
</comment>
<dbReference type="Pfam" id="PF22638">
    <property type="entry name" value="FlgK_D1"/>
    <property type="match status" value="1"/>
</dbReference>
<name>A0A378JZW8_9GAMM</name>
<dbReference type="Proteomes" id="UP000054985">
    <property type="component" value="Unassembled WGS sequence"/>
</dbReference>
<dbReference type="Pfam" id="PF21158">
    <property type="entry name" value="flgK_1st_1"/>
    <property type="match status" value="1"/>
</dbReference>
<reference evidence="9 11" key="1">
    <citation type="submission" date="2015-11" db="EMBL/GenBank/DDBJ databases">
        <title>Genomic analysis of 38 Legionella species identifies large and diverse effector repertoires.</title>
        <authorList>
            <person name="Burstein D."/>
            <person name="Amaro F."/>
            <person name="Zusman T."/>
            <person name="Lifshitz Z."/>
            <person name="Cohen O."/>
            <person name="Gilbert J.A."/>
            <person name="Pupko T."/>
            <person name="Shuman H.A."/>
            <person name="Segal G."/>
        </authorList>
    </citation>
    <scope>NUCLEOTIDE SEQUENCE [LARGE SCALE GENOMIC DNA]</scope>
    <source>
        <strain evidence="9 11">ATCC 43877</strain>
    </source>
</reference>
<evidence type="ECO:0000259" key="7">
    <source>
        <dbReference type="Pfam" id="PF21158"/>
    </source>
</evidence>
<evidence type="ECO:0000256" key="6">
    <source>
        <dbReference type="ARBA" id="ARBA00023143"/>
    </source>
</evidence>
<dbReference type="EMBL" id="LNYN01000030">
    <property type="protein sequence ID" value="KTD32106.1"/>
    <property type="molecule type" value="Genomic_DNA"/>
</dbReference>
<dbReference type="InterPro" id="IPR002371">
    <property type="entry name" value="FlgK"/>
</dbReference>
<gene>
    <name evidence="10" type="primary">flgK</name>
    <name evidence="9" type="ORF">Lmor_2446</name>
    <name evidence="10" type="ORF">NCTC12239_01973</name>
</gene>
<accession>A0A378JZW8</accession>
<evidence type="ECO:0000256" key="1">
    <source>
        <dbReference type="ARBA" id="ARBA00004365"/>
    </source>
</evidence>
<proteinExistence type="inferred from homology"/>
<keyword evidence="10" id="KW-0282">Flagellum</keyword>
<dbReference type="SUPFAM" id="SSF64518">
    <property type="entry name" value="Phase 1 flagellin"/>
    <property type="match status" value="2"/>
</dbReference>
<dbReference type="GO" id="GO:0005576">
    <property type="term" value="C:extracellular region"/>
    <property type="evidence" value="ECO:0007669"/>
    <property type="project" value="UniProtKB-SubCell"/>
</dbReference>
<keyword evidence="6" id="KW-0975">Bacterial flagellum</keyword>
<dbReference type="EMBL" id="UGOG01000001">
    <property type="protein sequence ID" value="STX63032.1"/>
    <property type="molecule type" value="Genomic_DNA"/>
</dbReference>
<feature type="domain" description="Flagellar hook-associated protein 1 D2-like" evidence="7">
    <location>
        <begin position="336"/>
        <end position="422"/>
    </location>
</feature>
<evidence type="ECO:0000313" key="11">
    <source>
        <dbReference type="Proteomes" id="UP000054985"/>
    </source>
</evidence>
<comment type="subcellular location">
    <subcellularLocation>
        <location evidence="1">Bacterial flagellum</location>
    </subcellularLocation>
    <subcellularLocation>
        <location evidence="2">Secreted</location>
    </subcellularLocation>
</comment>
<dbReference type="PANTHER" id="PTHR30033">
    <property type="entry name" value="FLAGELLAR HOOK-ASSOCIATED PROTEIN 1"/>
    <property type="match status" value="1"/>
</dbReference>
<dbReference type="GO" id="GO:0009424">
    <property type="term" value="C:bacterial-type flagellum hook"/>
    <property type="evidence" value="ECO:0007669"/>
    <property type="project" value="InterPro"/>
</dbReference>
<dbReference type="STRING" id="39962.Lmor_2446"/>
<dbReference type="OrthoDB" id="9802553at2"/>
<evidence type="ECO:0000256" key="5">
    <source>
        <dbReference type="ARBA" id="ARBA00022525"/>
    </source>
</evidence>
<keyword evidence="10" id="KW-0966">Cell projection</keyword>
<keyword evidence="5" id="KW-0964">Secreted</keyword>
<evidence type="ECO:0000313" key="10">
    <source>
        <dbReference type="EMBL" id="STX63032.1"/>
    </source>
</evidence>
<dbReference type="InterPro" id="IPR053927">
    <property type="entry name" value="FlgK_helical"/>
</dbReference>
<evidence type="ECO:0000313" key="9">
    <source>
        <dbReference type="EMBL" id="KTD32106.1"/>
    </source>
</evidence>
<evidence type="ECO:0000259" key="8">
    <source>
        <dbReference type="Pfam" id="PF22638"/>
    </source>
</evidence>
<evidence type="ECO:0000256" key="4">
    <source>
        <dbReference type="ARBA" id="ARBA00016244"/>
    </source>
</evidence>
<keyword evidence="11" id="KW-1185">Reference proteome</keyword>
<dbReference type="GO" id="GO:0044780">
    <property type="term" value="P:bacterial-type flagellum assembly"/>
    <property type="evidence" value="ECO:0007669"/>
    <property type="project" value="InterPro"/>
</dbReference>
<evidence type="ECO:0000313" key="12">
    <source>
        <dbReference type="Proteomes" id="UP000254040"/>
    </source>
</evidence>
<sequence>MSILNIAYTGLSAFQRAFQVAGNNITNATTKGYTRQTIQFTPGPSQRFAGSYIGSGVFVASIDRNVDQFTNSQVRSTLSLKSQFDTFYNQAIQIDKLLSQDGTSISTSLQSFFDALGQLNSAPDSISSRSVAIKQSQLLVQQFNSIQNKLDEYQQNSTAQISGAVRQINQLTTDIAAINKQLMSTPDTPELLDRRDELLKELSQYTSLSIFDQGDGTISVGIATGDMLVSGTEQRDLVVGSGNSTVSGTKVYLDNGTGQIDITSRLTTGMLGGLMDYESEVISQASQMIGQMAIGLAQTFNAQHKLGVDLNNQIGKDFFTDYNSSAQQLNRVVTPSTNTGTGILSVAISDISQTKLSDYDLVVTDALTNEVRVTRKSDGTSTLLNWTNTPPAPPAGQLVFEGMTITVDDTTHLSDNDRFTLIPTRGAGRDLALQINDPREIALASSVSTQASLNNTGQGQIALGTVYNTTGVSKEYRIEFISDTQYNLVNVTDSITTGPVAFVPNTNNTIQIPDSVNPSYSVVVSGIPKSGDQFTANYNSGSAGDNRNGLSLSNIQQDKFLSNGTESLFDRYANLLAEVGGQTKQAQLSSESADVLHKQALDFWQSKSGVNQDEEGVNLLKFKQAYEAAGKLLEISNQMMSMLFDMVR</sequence>
<dbReference type="PANTHER" id="PTHR30033:SF1">
    <property type="entry name" value="FLAGELLAR HOOK-ASSOCIATED PROTEIN 1"/>
    <property type="match status" value="1"/>
</dbReference>
<evidence type="ECO:0000256" key="2">
    <source>
        <dbReference type="ARBA" id="ARBA00004613"/>
    </source>
</evidence>
<dbReference type="AlphaFoldDB" id="A0A378JZW8"/>
<reference evidence="10 12" key="2">
    <citation type="submission" date="2018-06" db="EMBL/GenBank/DDBJ databases">
        <authorList>
            <consortium name="Pathogen Informatics"/>
            <person name="Doyle S."/>
        </authorList>
    </citation>
    <scope>NUCLEOTIDE SEQUENCE [LARGE SCALE GENOMIC DNA]</scope>
    <source>
        <strain evidence="10 12">NCTC12239</strain>
    </source>
</reference>
<dbReference type="Proteomes" id="UP000254040">
    <property type="component" value="Unassembled WGS sequence"/>
</dbReference>
<evidence type="ECO:0000256" key="3">
    <source>
        <dbReference type="ARBA" id="ARBA00009677"/>
    </source>
</evidence>